<evidence type="ECO:0000313" key="2">
    <source>
        <dbReference type="Proteomes" id="UP001172673"/>
    </source>
</evidence>
<dbReference type="Proteomes" id="UP001172673">
    <property type="component" value="Unassembled WGS sequence"/>
</dbReference>
<sequence length="172" mass="18350">MSSPPTLKHVLNISLIPGIPLDAGLTPRGKANWVELSSGDVTTPNGTKIASILPGGGDYCTRHVSELILEVDLRVLAKADGEDGALFKFESKGFDKLIPPVMGVLDGQGPPEPPPPGTEVPKALYGTEVISVNTSSKEYWWLNFAVLVAKVALVLGEQGVDRVDYEVYQVVV</sequence>
<dbReference type="EMBL" id="JAPDRK010000012">
    <property type="protein sequence ID" value="KAJ9607133.1"/>
    <property type="molecule type" value="Genomic_DNA"/>
</dbReference>
<name>A0AA39CGD9_9EURO</name>
<accession>A0AA39CGD9</accession>
<gene>
    <name evidence="1" type="ORF">H2200_008205</name>
</gene>
<protein>
    <submittedName>
        <fullName evidence="1">Uncharacterized protein</fullName>
    </submittedName>
</protein>
<keyword evidence="2" id="KW-1185">Reference proteome</keyword>
<dbReference type="AlphaFoldDB" id="A0AA39CGD9"/>
<reference evidence="1" key="1">
    <citation type="submission" date="2022-10" db="EMBL/GenBank/DDBJ databases">
        <title>Culturing micro-colonial fungi from biological soil crusts in the Mojave desert and describing Neophaeococcomyces mojavensis, and introducing the new genera and species Taxawa tesnikishii.</title>
        <authorList>
            <person name="Kurbessoian T."/>
            <person name="Stajich J.E."/>
        </authorList>
    </citation>
    <scope>NUCLEOTIDE SEQUENCE</scope>
    <source>
        <strain evidence="1">TK_41</strain>
    </source>
</reference>
<proteinExistence type="predicted"/>
<evidence type="ECO:0000313" key="1">
    <source>
        <dbReference type="EMBL" id="KAJ9607133.1"/>
    </source>
</evidence>
<dbReference type="Gene3D" id="2.40.160.20">
    <property type="match status" value="1"/>
</dbReference>
<dbReference type="Pfam" id="PF11578">
    <property type="entry name" value="DUF3237"/>
    <property type="match status" value="1"/>
</dbReference>
<organism evidence="1 2">
    <name type="scientific">Cladophialophora chaetospira</name>
    <dbReference type="NCBI Taxonomy" id="386627"/>
    <lineage>
        <taxon>Eukaryota</taxon>
        <taxon>Fungi</taxon>
        <taxon>Dikarya</taxon>
        <taxon>Ascomycota</taxon>
        <taxon>Pezizomycotina</taxon>
        <taxon>Eurotiomycetes</taxon>
        <taxon>Chaetothyriomycetidae</taxon>
        <taxon>Chaetothyriales</taxon>
        <taxon>Herpotrichiellaceae</taxon>
        <taxon>Cladophialophora</taxon>
    </lineage>
</organism>
<comment type="caution">
    <text evidence="1">The sequence shown here is derived from an EMBL/GenBank/DDBJ whole genome shotgun (WGS) entry which is preliminary data.</text>
</comment>